<dbReference type="EMBL" id="AP025628">
    <property type="protein sequence ID" value="BDG59715.1"/>
    <property type="molecule type" value="Genomic_DNA"/>
</dbReference>
<dbReference type="SUPFAM" id="SSF54637">
    <property type="entry name" value="Thioesterase/thiol ester dehydrase-isomerase"/>
    <property type="match status" value="1"/>
</dbReference>
<proteinExistence type="predicted"/>
<sequence length="153" mass="16937">MTLKEQVEAIAAEWVGRTTGPGEPLEIERGAIRRYAEAIEDDNPLYRDPELAAASIHGGIPMPPGFLITAMRSGGERDFQIPLPVSRRIRGEDELEFLRPVVAGDTLTAQTRITGIEAKEGKSGFFVVIQTETTYYNQRGEAVLINRAKVIKR</sequence>
<dbReference type="InterPro" id="IPR029069">
    <property type="entry name" value="HotDog_dom_sf"/>
</dbReference>
<protein>
    <recommendedName>
        <fullName evidence="1">FAS1-like dehydratase domain-containing protein</fullName>
    </recommendedName>
</protein>
<organism evidence="2 3">
    <name type="scientific">Caldinitratiruptor microaerophilus</name>
    <dbReference type="NCBI Taxonomy" id="671077"/>
    <lineage>
        <taxon>Bacteria</taxon>
        <taxon>Bacillati</taxon>
        <taxon>Bacillota</taxon>
        <taxon>Clostridia</taxon>
        <taxon>Eubacteriales</taxon>
        <taxon>Symbiobacteriaceae</taxon>
        <taxon>Caldinitratiruptor</taxon>
    </lineage>
</organism>
<evidence type="ECO:0000259" key="1">
    <source>
        <dbReference type="Pfam" id="PF13452"/>
    </source>
</evidence>
<name>A0AA35CIF2_9FIRM</name>
<evidence type="ECO:0000313" key="3">
    <source>
        <dbReference type="Proteomes" id="UP001163687"/>
    </source>
</evidence>
<dbReference type="InterPro" id="IPR016709">
    <property type="entry name" value="HadA-like"/>
</dbReference>
<reference evidence="2" key="1">
    <citation type="submission" date="2022-03" db="EMBL/GenBank/DDBJ databases">
        <title>Complete genome sequence of Caldinitratiruptor microaerophilus.</title>
        <authorList>
            <person name="Mukaiyama R."/>
            <person name="Nishiyama T."/>
            <person name="Ueda K."/>
        </authorList>
    </citation>
    <scope>NUCLEOTIDE SEQUENCE</scope>
    <source>
        <strain evidence="2">JCM 16183</strain>
    </source>
</reference>
<accession>A0AA35CIF2</accession>
<dbReference type="CDD" id="cd03441">
    <property type="entry name" value="R_hydratase_like"/>
    <property type="match status" value="1"/>
</dbReference>
<gene>
    <name evidence="2" type="ORF">caldi_08050</name>
</gene>
<dbReference type="PIRSF" id="PIRSF018072">
    <property type="entry name" value="UCP018072"/>
    <property type="match status" value="1"/>
</dbReference>
<evidence type="ECO:0000313" key="2">
    <source>
        <dbReference type="EMBL" id="BDG59715.1"/>
    </source>
</evidence>
<dbReference type="Proteomes" id="UP001163687">
    <property type="component" value="Chromosome"/>
</dbReference>
<dbReference type="AlphaFoldDB" id="A0AA35CIF2"/>
<dbReference type="Gene3D" id="3.10.129.10">
    <property type="entry name" value="Hotdog Thioesterase"/>
    <property type="match status" value="1"/>
</dbReference>
<dbReference type="InterPro" id="IPR039569">
    <property type="entry name" value="FAS1-like_DH_region"/>
</dbReference>
<keyword evidence="3" id="KW-1185">Reference proteome</keyword>
<dbReference type="Pfam" id="PF13452">
    <property type="entry name" value="FAS1_DH_region"/>
    <property type="match status" value="1"/>
</dbReference>
<dbReference type="KEGG" id="cmic:caldi_08050"/>
<dbReference type="RefSeq" id="WP_264843820.1">
    <property type="nucleotide sequence ID" value="NZ_AP025628.1"/>
</dbReference>
<feature type="domain" description="FAS1-like dehydratase" evidence="1">
    <location>
        <begin position="14"/>
        <end position="144"/>
    </location>
</feature>